<feature type="transmembrane region" description="Helical" evidence="1">
    <location>
        <begin position="193"/>
        <end position="213"/>
    </location>
</feature>
<comment type="caution">
    <text evidence="3">The sequence shown here is derived from an EMBL/GenBank/DDBJ whole genome shotgun (WGS) entry which is preliminary data.</text>
</comment>
<dbReference type="Proteomes" id="UP001595867">
    <property type="component" value="Unassembled WGS sequence"/>
</dbReference>
<keyword evidence="1" id="KW-1133">Transmembrane helix</keyword>
<feature type="transmembrane region" description="Helical" evidence="1">
    <location>
        <begin position="133"/>
        <end position="154"/>
    </location>
</feature>
<dbReference type="PANTHER" id="PTHR44757:SF2">
    <property type="entry name" value="BIOFILM ARCHITECTURE MAINTENANCE PROTEIN MBAA"/>
    <property type="match status" value="1"/>
</dbReference>
<feature type="transmembrane region" description="Helical" evidence="1">
    <location>
        <begin position="225"/>
        <end position="243"/>
    </location>
</feature>
<gene>
    <name evidence="3" type="ORF">ACFO0C_45590</name>
</gene>
<keyword evidence="3" id="KW-0548">Nucleotidyltransferase</keyword>
<feature type="transmembrane region" description="Helical" evidence="1">
    <location>
        <begin position="67"/>
        <end position="88"/>
    </location>
</feature>
<dbReference type="Gene3D" id="3.30.70.270">
    <property type="match status" value="1"/>
</dbReference>
<evidence type="ECO:0000313" key="3">
    <source>
        <dbReference type="EMBL" id="MFC4072251.1"/>
    </source>
</evidence>
<evidence type="ECO:0000256" key="1">
    <source>
        <dbReference type="SAM" id="Phobius"/>
    </source>
</evidence>
<feature type="transmembrane region" description="Helical" evidence="1">
    <location>
        <begin position="100"/>
        <end position="121"/>
    </location>
</feature>
<dbReference type="SMART" id="SM00267">
    <property type="entry name" value="GGDEF"/>
    <property type="match status" value="1"/>
</dbReference>
<dbReference type="SUPFAM" id="SSF55073">
    <property type="entry name" value="Nucleotide cyclase"/>
    <property type="match status" value="1"/>
</dbReference>
<keyword evidence="1" id="KW-0472">Membrane</keyword>
<dbReference type="InterPro" id="IPR000160">
    <property type="entry name" value="GGDEF_dom"/>
</dbReference>
<organism evidence="3 4">
    <name type="scientific">Actinoplanes subglobosus</name>
    <dbReference type="NCBI Taxonomy" id="1547892"/>
    <lineage>
        <taxon>Bacteria</taxon>
        <taxon>Bacillati</taxon>
        <taxon>Actinomycetota</taxon>
        <taxon>Actinomycetes</taxon>
        <taxon>Micromonosporales</taxon>
        <taxon>Micromonosporaceae</taxon>
        <taxon>Actinoplanes</taxon>
    </lineage>
</organism>
<dbReference type="InterPro" id="IPR043128">
    <property type="entry name" value="Rev_trsase/Diguanyl_cyclase"/>
</dbReference>
<feature type="domain" description="GGDEF" evidence="2">
    <location>
        <begin position="359"/>
        <end position="528"/>
    </location>
</feature>
<dbReference type="CDD" id="cd01949">
    <property type="entry name" value="GGDEF"/>
    <property type="match status" value="1"/>
</dbReference>
<feature type="transmembrane region" description="Helical" evidence="1">
    <location>
        <begin position="26"/>
        <end position="47"/>
    </location>
</feature>
<feature type="transmembrane region" description="Helical" evidence="1">
    <location>
        <begin position="160"/>
        <end position="181"/>
    </location>
</feature>
<dbReference type="PANTHER" id="PTHR44757">
    <property type="entry name" value="DIGUANYLATE CYCLASE DGCP"/>
    <property type="match status" value="1"/>
</dbReference>
<dbReference type="RefSeq" id="WP_378073133.1">
    <property type="nucleotide sequence ID" value="NZ_JBHSBL010000033.1"/>
</dbReference>
<keyword evidence="4" id="KW-1185">Reference proteome</keyword>
<evidence type="ECO:0000259" key="2">
    <source>
        <dbReference type="PROSITE" id="PS50887"/>
    </source>
</evidence>
<dbReference type="EC" id="2.7.7.65" evidence="3"/>
<keyword evidence="3" id="KW-0808">Transferase</keyword>
<dbReference type="InterPro" id="IPR029787">
    <property type="entry name" value="Nucleotide_cyclase"/>
</dbReference>
<protein>
    <submittedName>
        <fullName evidence="3">Diguanylate cyclase domain-containing protein</fullName>
        <ecNumber evidence="3">2.7.7.65</ecNumber>
    </submittedName>
</protein>
<accession>A0ABV8J9P2</accession>
<name>A0ABV8J9P2_9ACTN</name>
<feature type="transmembrane region" description="Helical" evidence="1">
    <location>
        <begin position="264"/>
        <end position="285"/>
    </location>
</feature>
<dbReference type="NCBIfam" id="TIGR00254">
    <property type="entry name" value="GGDEF"/>
    <property type="match status" value="1"/>
</dbReference>
<reference evidence="4" key="1">
    <citation type="journal article" date="2019" name="Int. J. Syst. Evol. Microbiol.">
        <title>The Global Catalogue of Microorganisms (GCM) 10K type strain sequencing project: providing services to taxonomists for standard genome sequencing and annotation.</title>
        <authorList>
            <consortium name="The Broad Institute Genomics Platform"/>
            <consortium name="The Broad Institute Genome Sequencing Center for Infectious Disease"/>
            <person name="Wu L."/>
            <person name="Ma J."/>
        </authorList>
    </citation>
    <scope>NUCLEOTIDE SEQUENCE [LARGE SCALE GENOMIC DNA]</scope>
    <source>
        <strain evidence="4">TBRC 5832</strain>
    </source>
</reference>
<dbReference type="PROSITE" id="PS50887">
    <property type="entry name" value="GGDEF"/>
    <property type="match status" value="1"/>
</dbReference>
<dbReference type="GO" id="GO:0052621">
    <property type="term" value="F:diguanylate cyclase activity"/>
    <property type="evidence" value="ECO:0007669"/>
    <property type="project" value="UniProtKB-EC"/>
</dbReference>
<dbReference type="EMBL" id="JBHSBL010000033">
    <property type="protein sequence ID" value="MFC4072251.1"/>
    <property type="molecule type" value="Genomic_DNA"/>
</dbReference>
<proteinExistence type="predicted"/>
<dbReference type="Pfam" id="PF00990">
    <property type="entry name" value="GGDEF"/>
    <property type="match status" value="1"/>
</dbReference>
<dbReference type="InterPro" id="IPR052155">
    <property type="entry name" value="Biofilm_reg_signaling"/>
</dbReference>
<sequence length="528" mass="54770">MPVLPVAVITLTGVLSAVFVVPWGSTAALAVICWLTIAIFASLMTWYAHRATRLMPDPTPERRFWKVFVVAGTMFSIADWIQVATTLADPNSITALTGTGIARTVALGCGGAAVIGVMATFPLPHRSARERLCYHLDLATVVTAVGSFGLYWAVTGSFAAGHVVGVAAGPVVAMLVAFAVGRVYLSGATPFRWHIGVMGPAAAALEALARALGPEMARTGRPGPVFALSLGCHALLLISAWLQHRRYLSGQAAPTAPRRRPYSLMPYLALAGIYLLLITTLLVGGLDLRAWIAQVGAVLCTGIVVARQLTAFIDNAQLLAERDSLTQRLHAMAFTDSLTGLANRARFLDRVGETLAGGGPAGVLLIDLDDFKPVNDLHGHAAGDAVLMEAASRLEACVGPAGLVARLGGDEFAVLLDRPPPDGFTGVAQRIVTTLGAPCRLPGGGTATVRASVGLAIAEAAHLPNGASHLPNGASHLPGDAAHSFDAASHLPGGAARSLNDASLLLKRADQAMYQAKNRGKGAFAVAA</sequence>
<evidence type="ECO:0000313" key="4">
    <source>
        <dbReference type="Proteomes" id="UP001595867"/>
    </source>
</evidence>
<keyword evidence="1" id="KW-0812">Transmembrane</keyword>